<organism evidence="14 15">
    <name type="scientific">Clathrus columnatus</name>
    <dbReference type="NCBI Taxonomy" id="1419009"/>
    <lineage>
        <taxon>Eukaryota</taxon>
        <taxon>Fungi</taxon>
        <taxon>Dikarya</taxon>
        <taxon>Basidiomycota</taxon>
        <taxon>Agaricomycotina</taxon>
        <taxon>Agaricomycetes</taxon>
        <taxon>Phallomycetidae</taxon>
        <taxon>Phallales</taxon>
        <taxon>Clathraceae</taxon>
        <taxon>Clathrus</taxon>
    </lineage>
</organism>
<comment type="similarity">
    <text evidence="2 11">Belongs to the MICOS complex subunit Mic60 family.</text>
</comment>
<feature type="transmembrane region" description="Helical" evidence="11">
    <location>
        <begin position="45"/>
        <end position="64"/>
    </location>
</feature>
<evidence type="ECO:0000256" key="12">
    <source>
        <dbReference type="SAM" id="Coils"/>
    </source>
</evidence>
<feature type="compositionally biased region" description="Basic and acidic residues" evidence="13">
    <location>
        <begin position="170"/>
        <end position="179"/>
    </location>
</feature>
<evidence type="ECO:0000256" key="3">
    <source>
        <dbReference type="ARBA" id="ARBA00018116"/>
    </source>
</evidence>
<dbReference type="GO" id="GO:0042407">
    <property type="term" value="P:cristae formation"/>
    <property type="evidence" value="ECO:0007669"/>
    <property type="project" value="TreeGrafter"/>
</dbReference>
<evidence type="ECO:0000313" key="14">
    <source>
        <dbReference type="EMBL" id="GJJ08364.1"/>
    </source>
</evidence>
<evidence type="ECO:0000256" key="7">
    <source>
        <dbReference type="ARBA" id="ARBA00023054"/>
    </source>
</evidence>
<keyword evidence="6 11" id="KW-1133">Transmembrane helix</keyword>
<evidence type="ECO:0000256" key="10">
    <source>
        <dbReference type="ARBA" id="ARBA00025571"/>
    </source>
</evidence>
<dbReference type="InterPro" id="IPR019133">
    <property type="entry name" value="MIC60"/>
</dbReference>
<dbReference type="EMBL" id="BPWL01000003">
    <property type="protein sequence ID" value="GJJ08364.1"/>
    <property type="molecule type" value="Genomic_DNA"/>
</dbReference>
<evidence type="ECO:0000256" key="9">
    <source>
        <dbReference type="ARBA" id="ARBA00023136"/>
    </source>
</evidence>
<comment type="function">
    <text evidence="10">Component of the MICOS complex, a large protein complex of the mitochondrial inner membrane that plays crucial roles in the maintenance of crista junctions, inner membrane architecture, and formation of contact sites to the outer membrane. Plays a role in keeping cristae membranes connected to the inner boundary membrane. Also promotes protein import via the mitochondrial intermembrane space assembly (MIA) pathway.</text>
</comment>
<keyword evidence="5 11" id="KW-0999">Mitochondrion inner membrane</keyword>
<reference evidence="14" key="1">
    <citation type="submission" date="2021-10" db="EMBL/GenBank/DDBJ databases">
        <title>De novo Genome Assembly of Clathrus columnatus (Basidiomycota, Fungi) Using Illumina and Nanopore Sequence Data.</title>
        <authorList>
            <person name="Ogiso-Tanaka E."/>
            <person name="Itagaki H."/>
            <person name="Hosoya T."/>
            <person name="Hosaka K."/>
        </authorList>
    </citation>
    <scope>NUCLEOTIDE SEQUENCE</scope>
    <source>
        <strain evidence="14">MO-923</strain>
    </source>
</reference>
<dbReference type="GO" id="GO:0061617">
    <property type="term" value="C:MICOS complex"/>
    <property type="evidence" value="ECO:0007669"/>
    <property type="project" value="TreeGrafter"/>
</dbReference>
<evidence type="ECO:0000256" key="2">
    <source>
        <dbReference type="ARBA" id="ARBA00010877"/>
    </source>
</evidence>
<proteinExistence type="inferred from homology"/>
<keyword evidence="15" id="KW-1185">Reference proteome</keyword>
<dbReference type="PANTHER" id="PTHR15415">
    <property type="entry name" value="MITOFILIN"/>
    <property type="match status" value="1"/>
</dbReference>
<feature type="coiled-coil region" evidence="12">
    <location>
        <begin position="294"/>
        <end position="347"/>
    </location>
</feature>
<gene>
    <name evidence="14" type="ORF">Clacol_002578</name>
</gene>
<comment type="subcellular location">
    <subcellularLocation>
        <location evidence="1 11">Mitochondrion inner membrane</location>
        <topology evidence="1 11">Single-pass membrane protein</topology>
    </subcellularLocation>
</comment>
<sequence>MKPLSVTVRHVLYRRTGPHRVRQQIRRLATEATGVPKKSSVLRRILLFSTLTFGLYGTGTLVALRNEQFHDIFVEYIPYGDRLLKFAEQWGWEGHSLEPEAVLKAGRAAIERIERAANDSVTVAHKWVDKAREKSAGNTQRSPSTSSSTVPIVNSEPTQAEVQGESVVVTKEEPHQKTEEDLETPVTHPEATFTEVPLHETEKMPVSLEPNVYTAELPLGFEAPPGYVLSSQQKSISQSPEPVKSEAPIDIPKLPLVAPVVDDLASSEPVLSQLANTIDHLASFLAENPSVSVNSNIKQALEAAQEDLIALGQRFQVIKDQEKANLEEHLEEKARDYSLQLLQLELAAQDRLDQQGEEWRKFAEQERQQLIHAYRAKLEAELQAQSEIINQRLKEEVIAQGIELQRRWIREIKVRVENERGNRLAKLNELTADVKRLSRVTLDNSDYLEENLRLHALWSSIRSLQSLVQDSTARKPFREELRTLRHVVLAGGGYEDPLLFVALQVLEDSDTPDVGVEPLADLASWFTTSVAPRICNVSLVPDENAGLFSYLASSALSLIRVKRQGLVEGNDVYDVVSRAEYFMNEKDLDNAARELNQLRGPAKLLLHDWLEAARRRLEVLQALEVRLIVKIQATLSSLLLVK</sequence>
<evidence type="ECO:0000256" key="13">
    <source>
        <dbReference type="SAM" id="MobiDB-lite"/>
    </source>
</evidence>
<keyword evidence="4 11" id="KW-0812">Transmembrane</keyword>
<name>A0AAV5A6J6_9AGAM</name>
<comment type="subunit">
    <text evidence="11">Component of the mitochondrial contact site and cristae organizing system (MICOS) complex.</text>
</comment>
<evidence type="ECO:0000256" key="4">
    <source>
        <dbReference type="ARBA" id="ARBA00022692"/>
    </source>
</evidence>
<keyword evidence="9 11" id="KW-0472">Membrane</keyword>
<evidence type="ECO:0000256" key="8">
    <source>
        <dbReference type="ARBA" id="ARBA00023128"/>
    </source>
</evidence>
<feature type="compositionally biased region" description="Low complexity" evidence="13">
    <location>
        <begin position="142"/>
        <end position="155"/>
    </location>
</feature>
<keyword evidence="8 11" id="KW-0496">Mitochondrion</keyword>
<evidence type="ECO:0000313" key="15">
    <source>
        <dbReference type="Proteomes" id="UP001050691"/>
    </source>
</evidence>
<dbReference type="AlphaFoldDB" id="A0AAV5A6J6"/>
<feature type="region of interest" description="Disordered" evidence="13">
    <location>
        <begin position="131"/>
        <end position="186"/>
    </location>
</feature>
<evidence type="ECO:0000256" key="5">
    <source>
        <dbReference type="ARBA" id="ARBA00022792"/>
    </source>
</evidence>
<dbReference type="PANTHER" id="PTHR15415:SF7">
    <property type="entry name" value="MICOS COMPLEX SUBUNIT MIC60"/>
    <property type="match status" value="1"/>
</dbReference>
<evidence type="ECO:0000256" key="11">
    <source>
        <dbReference type="RuleBase" id="RU363000"/>
    </source>
</evidence>
<accession>A0AAV5A6J6</accession>
<dbReference type="Pfam" id="PF09731">
    <property type="entry name" value="Mitofilin"/>
    <property type="match status" value="1"/>
</dbReference>
<protein>
    <recommendedName>
        <fullName evidence="3 11">MICOS complex subunit MIC60</fullName>
    </recommendedName>
    <alternativeName>
        <fullName evidence="11">Mitofilin</fullName>
    </alternativeName>
</protein>
<evidence type="ECO:0000256" key="1">
    <source>
        <dbReference type="ARBA" id="ARBA00004434"/>
    </source>
</evidence>
<keyword evidence="7 12" id="KW-0175">Coiled coil</keyword>
<evidence type="ECO:0000256" key="6">
    <source>
        <dbReference type="ARBA" id="ARBA00022989"/>
    </source>
</evidence>
<comment type="caution">
    <text evidence="14">The sequence shown here is derived from an EMBL/GenBank/DDBJ whole genome shotgun (WGS) entry which is preliminary data.</text>
</comment>
<dbReference type="Proteomes" id="UP001050691">
    <property type="component" value="Unassembled WGS sequence"/>
</dbReference>